<dbReference type="GO" id="GO:0016757">
    <property type="term" value="F:glycosyltransferase activity"/>
    <property type="evidence" value="ECO:0007669"/>
    <property type="project" value="UniProtKB-KW"/>
</dbReference>
<comment type="similarity">
    <text evidence="1">Belongs to the glycosyltransferase 34 family.</text>
</comment>
<sequence length="316" mass="36605">MLLRPLRVPPSLLLFLLFCAFLGWHYSKSPLPDPAPALRPQSPPAQNKPTSAPGKKPQEVLDDHKVLPATEKKPAPPAAKKPLRIALVTFVTEERSYIHISLKSKDHYVRRHGYDLIVDYEAHPKDKGTVWWKFDMIIRLVKQDKYDWIWWLDFDTLITNTDIKVADIIEETLKNATNPDELDYLFSHDCNDLNLGSFVVRSHERSLKFLDNIYAVEAAGKKADPNAQLSEQDAITKYMEQDPAVKQRTAVIPQWMINAFPKEIPCYEDPERPWEHGFFLVHFAGAWAHVKGEDPTGQLMKKYQEEIIWGDWKEFY</sequence>
<evidence type="ECO:0000256" key="3">
    <source>
        <dbReference type="ARBA" id="ARBA00022679"/>
    </source>
</evidence>
<proteinExistence type="inferred from homology"/>
<evidence type="ECO:0000256" key="2">
    <source>
        <dbReference type="ARBA" id="ARBA00022676"/>
    </source>
</evidence>
<evidence type="ECO:0000256" key="4">
    <source>
        <dbReference type="SAM" id="MobiDB-lite"/>
    </source>
</evidence>
<dbReference type="InterPro" id="IPR008630">
    <property type="entry name" value="Glyco_trans_34"/>
</dbReference>
<gene>
    <name evidence="6" type="ORF">BU23DRAFT_243691</name>
</gene>
<feature type="signal peptide" evidence="5">
    <location>
        <begin position="1"/>
        <end position="27"/>
    </location>
</feature>
<keyword evidence="5" id="KW-0732">Signal</keyword>
<evidence type="ECO:0008006" key="8">
    <source>
        <dbReference type="Google" id="ProtNLM"/>
    </source>
</evidence>
<evidence type="ECO:0000313" key="7">
    <source>
        <dbReference type="Proteomes" id="UP000800036"/>
    </source>
</evidence>
<feature type="chain" id="PRO_5025536326" description="Glycosyltransferase family 34 protein" evidence="5">
    <location>
        <begin position="28"/>
        <end position="316"/>
    </location>
</feature>
<reference evidence="6" key="1">
    <citation type="journal article" date="2020" name="Stud. Mycol.">
        <title>101 Dothideomycetes genomes: a test case for predicting lifestyles and emergence of pathogens.</title>
        <authorList>
            <person name="Haridas S."/>
            <person name="Albert R."/>
            <person name="Binder M."/>
            <person name="Bloem J."/>
            <person name="Labutti K."/>
            <person name="Salamov A."/>
            <person name="Andreopoulos B."/>
            <person name="Baker S."/>
            <person name="Barry K."/>
            <person name="Bills G."/>
            <person name="Bluhm B."/>
            <person name="Cannon C."/>
            <person name="Castanera R."/>
            <person name="Culley D."/>
            <person name="Daum C."/>
            <person name="Ezra D."/>
            <person name="Gonzalez J."/>
            <person name="Henrissat B."/>
            <person name="Kuo A."/>
            <person name="Liang C."/>
            <person name="Lipzen A."/>
            <person name="Lutzoni F."/>
            <person name="Magnuson J."/>
            <person name="Mondo S."/>
            <person name="Nolan M."/>
            <person name="Ohm R."/>
            <person name="Pangilinan J."/>
            <person name="Park H.-J."/>
            <person name="Ramirez L."/>
            <person name="Alfaro M."/>
            <person name="Sun H."/>
            <person name="Tritt A."/>
            <person name="Yoshinaga Y."/>
            <person name="Zwiers L.-H."/>
            <person name="Turgeon B."/>
            <person name="Goodwin S."/>
            <person name="Spatafora J."/>
            <person name="Crous P."/>
            <person name="Grigoriev I."/>
        </authorList>
    </citation>
    <scope>NUCLEOTIDE SEQUENCE</scope>
    <source>
        <strain evidence="6">CBS 107.79</strain>
    </source>
</reference>
<keyword evidence="2" id="KW-0328">Glycosyltransferase</keyword>
<accession>A0A6A5V289</accession>
<dbReference type="OrthoDB" id="205108at2759"/>
<dbReference type="GO" id="GO:0006487">
    <property type="term" value="P:protein N-linked glycosylation"/>
    <property type="evidence" value="ECO:0007669"/>
    <property type="project" value="TreeGrafter"/>
</dbReference>
<dbReference type="EMBL" id="ML976712">
    <property type="protein sequence ID" value="KAF1969156.1"/>
    <property type="molecule type" value="Genomic_DNA"/>
</dbReference>
<dbReference type="Pfam" id="PF05637">
    <property type="entry name" value="Glyco_transf_34"/>
    <property type="match status" value="1"/>
</dbReference>
<dbReference type="PANTHER" id="PTHR31306">
    <property type="entry name" value="ALPHA-1,6-MANNOSYLTRANSFERASE MNN11-RELATED"/>
    <property type="match status" value="1"/>
</dbReference>
<dbReference type="AlphaFoldDB" id="A0A6A5V289"/>
<dbReference type="Proteomes" id="UP000800036">
    <property type="component" value="Unassembled WGS sequence"/>
</dbReference>
<evidence type="ECO:0000313" key="6">
    <source>
        <dbReference type="EMBL" id="KAF1969156.1"/>
    </source>
</evidence>
<keyword evidence="3" id="KW-0808">Transferase</keyword>
<feature type="region of interest" description="Disordered" evidence="4">
    <location>
        <begin position="35"/>
        <end position="61"/>
    </location>
</feature>
<evidence type="ECO:0000256" key="1">
    <source>
        <dbReference type="ARBA" id="ARBA00005664"/>
    </source>
</evidence>
<dbReference type="PANTHER" id="PTHR31306:SF5">
    <property type="entry name" value="ALPHA-1,6-MANNOSYLTRANSFERASE MNN10-RELATED"/>
    <property type="match status" value="1"/>
</dbReference>
<dbReference type="Gene3D" id="3.90.550.10">
    <property type="entry name" value="Spore Coat Polysaccharide Biosynthesis Protein SpsA, Chain A"/>
    <property type="match status" value="1"/>
</dbReference>
<evidence type="ECO:0000256" key="5">
    <source>
        <dbReference type="SAM" id="SignalP"/>
    </source>
</evidence>
<dbReference type="InterPro" id="IPR029044">
    <property type="entry name" value="Nucleotide-diphossugar_trans"/>
</dbReference>
<dbReference type="GO" id="GO:0000139">
    <property type="term" value="C:Golgi membrane"/>
    <property type="evidence" value="ECO:0007669"/>
    <property type="project" value="TreeGrafter"/>
</dbReference>
<name>A0A6A5V289_9PLEO</name>
<protein>
    <recommendedName>
        <fullName evidence="8">Glycosyltransferase family 34 protein</fullName>
    </recommendedName>
</protein>
<keyword evidence="7" id="KW-1185">Reference proteome</keyword>
<organism evidence="6 7">
    <name type="scientific">Bimuria novae-zelandiae CBS 107.79</name>
    <dbReference type="NCBI Taxonomy" id="1447943"/>
    <lineage>
        <taxon>Eukaryota</taxon>
        <taxon>Fungi</taxon>
        <taxon>Dikarya</taxon>
        <taxon>Ascomycota</taxon>
        <taxon>Pezizomycotina</taxon>
        <taxon>Dothideomycetes</taxon>
        <taxon>Pleosporomycetidae</taxon>
        <taxon>Pleosporales</taxon>
        <taxon>Massarineae</taxon>
        <taxon>Didymosphaeriaceae</taxon>
        <taxon>Bimuria</taxon>
    </lineage>
</organism>